<organism evidence="1 2">
    <name type="scientific">Panagrolaimus sp. ES5</name>
    <dbReference type="NCBI Taxonomy" id="591445"/>
    <lineage>
        <taxon>Eukaryota</taxon>
        <taxon>Metazoa</taxon>
        <taxon>Ecdysozoa</taxon>
        <taxon>Nematoda</taxon>
        <taxon>Chromadorea</taxon>
        <taxon>Rhabditida</taxon>
        <taxon>Tylenchina</taxon>
        <taxon>Panagrolaimomorpha</taxon>
        <taxon>Panagrolaimoidea</taxon>
        <taxon>Panagrolaimidae</taxon>
        <taxon>Panagrolaimus</taxon>
    </lineage>
</organism>
<name>A0AC34F4V2_9BILA</name>
<dbReference type="WBParaSite" id="ES5_v2.g12170.t1">
    <property type="protein sequence ID" value="ES5_v2.g12170.t1"/>
    <property type="gene ID" value="ES5_v2.g12170"/>
</dbReference>
<proteinExistence type="predicted"/>
<evidence type="ECO:0000313" key="1">
    <source>
        <dbReference type="Proteomes" id="UP000887579"/>
    </source>
</evidence>
<protein>
    <submittedName>
        <fullName evidence="2">Pectinesterase inhibitor domain-containing protein</fullName>
    </submittedName>
</protein>
<accession>A0AC34F4V2</accession>
<evidence type="ECO:0000313" key="2">
    <source>
        <dbReference type="WBParaSite" id="ES5_v2.g12170.t1"/>
    </source>
</evidence>
<reference evidence="2" key="1">
    <citation type="submission" date="2022-11" db="UniProtKB">
        <authorList>
            <consortium name="WormBaseParasite"/>
        </authorList>
    </citation>
    <scope>IDENTIFICATION</scope>
</reference>
<sequence>MMEALTVFSSCIKIDPSLKSGDPMEKFEHLRRPESLKASPYQVANAMSQTFQTAHDSVTTIVNSLENMPTLMTDCLEAMEIVSTELFKIDQPGSQDVIDYALETLTYSADDCVNAALEVDNDCTKALLIINENSFY</sequence>
<dbReference type="Proteomes" id="UP000887579">
    <property type="component" value="Unplaced"/>
</dbReference>